<gene>
    <name evidence="5" type="ORF">FisN_16Hh247</name>
</gene>
<dbReference type="InterPro" id="IPR036910">
    <property type="entry name" value="HMG_box_dom_sf"/>
</dbReference>
<keyword evidence="2" id="KW-0539">Nucleus</keyword>
<dbReference type="GO" id="GO:0005634">
    <property type="term" value="C:nucleus"/>
    <property type="evidence" value="ECO:0007669"/>
    <property type="project" value="UniProtKB-UniRule"/>
</dbReference>
<dbReference type="PROSITE" id="PS50118">
    <property type="entry name" value="HMG_BOX_2"/>
    <property type="match status" value="1"/>
</dbReference>
<dbReference type="Proteomes" id="UP000198406">
    <property type="component" value="Unassembled WGS sequence"/>
</dbReference>
<proteinExistence type="predicted"/>
<feature type="DNA-binding region" description="HMG box" evidence="2">
    <location>
        <begin position="15"/>
        <end position="92"/>
    </location>
</feature>
<evidence type="ECO:0000256" key="1">
    <source>
        <dbReference type="ARBA" id="ARBA00023125"/>
    </source>
</evidence>
<evidence type="ECO:0000313" key="6">
    <source>
        <dbReference type="Proteomes" id="UP000198406"/>
    </source>
</evidence>
<organism evidence="5 6">
    <name type="scientific">Fistulifera solaris</name>
    <name type="common">Oleaginous diatom</name>
    <dbReference type="NCBI Taxonomy" id="1519565"/>
    <lineage>
        <taxon>Eukaryota</taxon>
        <taxon>Sar</taxon>
        <taxon>Stramenopiles</taxon>
        <taxon>Ochrophyta</taxon>
        <taxon>Bacillariophyta</taxon>
        <taxon>Bacillariophyceae</taxon>
        <taxon>Bacillariophycidae</taxon>
        <taxon>Naviculales</taxon>
        <taxon>Naviculaceae</taxon>
        <taxon>Fistulifera</taxon>
    </lineage>
</organism>
<evidence type="ECO:0000313" key="5">
    <source>
        <dbReference type="EMBL" id="GAX29319.1"/>
    </source>
</evidence>
<dbReference type="InParanoid" id="A0A1Z5KSP7"/>
<keyword evidence="1 2" id="KW-0238">DNA-binding</keyword>
<name>A0A1Z5KSP7_FISSO</name>
<feature type="compositionally biased region" description="Basic and acidic residues" evidence="3">
    <location>
        <begin position="1"/>
        <end position="10"/>
    </location>
</feature>
<feature type="domain" description="HMG box" evidence="4">
    <location>
        <begin position="15"/>
        <end position="92"/>
    </location>
</feature>
<feature type="region of interest" description="Disordered" evidence="3">
    <location>
        <begin position="299"/>
        <end position="318"/>
    </location>
</feature>
<keyword evidence="6" id="KW-1185">Reference proteome</keyword>
<dbReference type="PANTHER" id="PTHR48112:SF22">
    <property type="entry name" value="MITOCHONDRIAL TRANSCRIPTION FACTOR A, ISOFORM B"/>
    <property type="match status" value="1"/>
</dbReference>
<sequence length="318" mass="36018">MEKQTADKSRTKTGPKRPMSAYNFFFKEEKTKWLNENKKGVMDDGQSGSRFKAMTNAVSSKWKTLSEEEKAPFVKMAEEAMKEYRKIKSAFNEKTLEDSKLLQSTRKRKSQEQPGSLETEIQQRHKAQPQQRSMFAASRHATSPSSPHVISSLGLNSGLQPQIVRPETALQFLPFLSTTHPQQSDPFSRLRFNNPQSVTMPPFLPGPSIHQPPVAPTMLQAPANTSQAALLLQLNALEQQTYRRQLIDNMQLLQTRQELELANRLRESNMLRQLLANRPSDAELLPSGSAVSVLEQILRNNTPTSPNNPENTRDNRQP</sequence>
<dbReference type="EMBL" id="BDSP01000289">
    <property type="protein sequence ID" value="GAX29319.1"/>
    <property type="molecule type" value="Genomic_DNA"/>
</dbReference>
<feature type="compositionally biased region" description="Low complexity" evidence="3">
    <location>
        <begin position="300"/>
        <end position="310"/>
    </location>
</feature>
<dbReference type="SUPFAM" id="SSF47095">
    <property type="entry name" value="HMG-box"/>
    <property type="match status" value="1"/>
</dbReference>
<accession>A0A1Z5KSP7</accession>
<dbReference type="AlphaFoldDB" id="A0A1Z5KSP7"/>
<protein>
    <recommendedName>
        <fullName evidence="4">HMG box domain-containing protein</fullName>
    </recommendedName>
</protein>
<reference evidence="5 6" key="1">
    <citation type="journal article" date="2015" name="Plant Cell">
        <title>Oil accumulation by the oleaginous diatom Fistulifera solaris as revealed by the genome and transcriptome.</title>
        <authorList>
            <person name="Tanaka T."/>
            <person name="Maeda Y."/>
            <person name="Veluchamy A."/>
            <person name="Tanaka M."/>
            <person name="Abida H."/>
            <person name="Marechal E."/>
            <person name="Bowler C."/>
            <person name="Muto M."/>
            <person name="Sunaga Y."/>
            <person name="Tanaka M."/>
            <person name="Yoshino T."/>
            <person name="Taniguchi T."/>
            <person name="Fukuda Y."/>
            <person name="Nemoto M."/>
            <person name="Matsumoto M."/>
            <person name="Wong P.S."/>
            <person name="Aburatani S."/>
            <person name="Fujibuchi W."/>
        </authorList>
    </citation>
    <scope>NUCLEOTIDE SEQUENCE [LARGE SCALE GENOMIC DNA]</scope>
    <source>
        <strain evidence="5 6">JPCC DA0580</strain>
    </source>
</reference>
<dbReference type="Gene3D" id="1.10.30.10">
    <property type="entry name" value="High mobility group box domain"/>
    <property type="match status" value="1"/>
</dbReference>
<evidence type="ECO:0000256" key="3">
    <source>
        <dbReference type="SAM" id="MobiDB-lite"/>
    </source>
</evidence>
<evidence type="ECO:0000259" key="4">
    <source>
        <dbReference type="PROSITE" id="PS50118"/>
    </source>
</evidence>
<feature type="region of interest" description="Disordered" evidence="3">
    <location>
        <begin position="1"/>
        <end position="20"/>
    </location>
</feature>
<dbReference type="SMART" id="SM00398">
    <property type="entry name" value="HMG"/>
    <property type="match status" value="1"/>
</dbReference>
<evidence type="ECO:0000256" key="2">
    <source>
        <dbReference type="PROSITE-ProRule" id="PRU00267"/>
    </source>
</evidence>
<feature type="compositionally biased region" description="Polar residues" evidence="3">
    <location>
        <begin position="140"/>
        <end position="153"/>
    </location>
</feature>
<dbReference type="InterPro" id="IPR009071">
    <property type="entry name" value="HMG_box_dom"/>
</dbReference>
<dbReference type="Pfam" id="PF09011">
    <property type="entry name" value="HMG_box_2"/>
    <property type="match status" value="1"/>
</dbReference>
<dbReference type="GO" id="GO:0003677">
    <property type="term" value="F:DNA binding"/>
    <property type="evidence" value="ECO:0007669"/>
    <property type="project" value="UniProtKB-UniRule"/>
</dbReference>
<dbReference type="InterPro" id="IPR050342">
    <property type="entry name" value="HMGB"/>
</dbReference>
<dbReference type="PANTHER" id="PTHR48112">
    <property type="entry name" value="HIGH MOBILITY GROUP PROTEIN DSP1"/>
    <property type="match status" value="1"/>
</dbReference>
<dbReference type="CDD" id="cd00084">
    <property type="entry name" value="HMG-box_SF"/>
    <property type="match status" value="1"/>
</dbReference>
<comment type="caution">
    <text evidence="5">The sequence shown here is derived from an EMBL/GenBank/DDBJ whole genome shotgun (WGS) entry which is preliminary data.</text>
</comment>
<feature type="region of interest" description="Disordered" evidence="3">
    <location>
        <begin position="98"/>
        <end position="153"/>
    </location>
</feature>
<dbReference type="OrthoDB" id="49060at2759"/>